<dbReference type="PANTHER" id="PTHR30272:SF1">
    <property type="entry name" value="3-HYDROXYACYL-[ACYL-CARRIER-PROTEIN] DEHYDRATASE"/>
    <property type="match status" value="1"/>
</dbReference>
<dbReference type="GO" id="GO:0016020">
    <property type="term" value="C:membrane"/>
    <property type="evidence" value="ECO:0007669"/>
    <property type="project" value="GOC"/>
</dbReference>
<evidence type="ECO:0000256" key="8">
    <source>
        <dbReference type="ARBA" id="ARBA00025049"/>
    </source>
</evidence>
<evidence type="ECO:0000256" key="2">
    <source>
        <dbReference type="ARBA" id="ARBA00009174"/>
    </source>
</evidence>
<gene>
    <name evidence="9 10" type="primary">fabZ</name>
    <name evidence="10" type="ORF">DNJ96_12230</name>
</gene>
<comment type="function">
    <text evidence="8 9">Involved in unsaturated fatty acids biosynthesis. Catalyzes the dehydration of short chain beta-hydroxyacyl-ACPs and long chain saturated and unsaturated beta-hydroxyacyl-ACPs.</text>
</comment>
<dbReference type="PANTHER" id="PTHR30272">
    <property type="entry name" value="3-HYDROXYACYL-[ACYL-CARRIER-PROTEIN] DEHYDRATASE"/>
    <property type="match status" value="1"/>
</dbReference>
<keyword evidence="11" id="KW-1185">Reference proteome</keyword>
<comment type="subcellular location">
    <subcellularLocation>
        <location evidence="1 9">Cytoplasm</location>
    </subcellularLocation>
</comment>
<dbReference type="NCBIfam" id="TIGR01750">
    <property type="entry name" value="fabZ"/>
    <property type="match status" value="1"/>
</dbReference>
<dbReference type="Gene3D" id="3.10.129.10">
    <property type="entry name" value="Hotdog Thioesterase"/>
    <property type="match status" value="1"/>
</dbReference>
<dbReference type="NCBIfam" id="NF000582">
    <property type="entry name" value="PRK00006.1"/>
    <property type="match status" value="1"/>
</dbReference>
<dbReference type="HAMAP" id="MF_00406">
    <property type="entry name" value="FabZ"/>
    <property type="match status" value="1"/>
</dbReference>
<evidence type="ECO:0000313" key="10">
    <source>
        <dbReference type="EMBL" id="TBU95514.1"/>
    </source>
</evidence>
<protein>
    <recommendedName>
        <fullName evidence="9">3-hydroxyacyl-[acyl-carrier-protein] dehydratase FabZ</fullName>
        <ecNumber evidence="9">4.2.1.59</ecNumber>
    </recommendedName>
    <alternativeName>
        <fullName evidence="9">(3R)-hydroxymyristoyl-[acyl-carrier-protein] dehydratase</fullName>
        <shortName evidence="9">(3R)-hydroxymyristoyl-ACP dehydrase</shortName>
    </alternativeName>
    <alternativeName>
        <fullName evidence="9">Beta-hydroxyacyl-ACP dehydratase</fullName>
    </alternativeName>
</protein>
<keyword evidence="7 9" id="KW-0456">Lyase</keyword>
<reference evidence="10 11" key="1">
    <citation type="submission" date="2018-06" db="EMBL/GenBank/DDBJ databases">
        <title>Three novel Pseudomonas species isolated from symptomatic oak.</title>
        <authorList>
            <person name="Bueno-Gonzalez V."/>
            <person name="Brady C."/>
        </authorList>
    </citation>
    <scope>NUCLEOTIDE SEQUENCE [LARGE SCALE GENOMIC DNA]</scope>
    <source>
        <strain evidence="10 11">P17C</strain>
    </source>
</reference>
<keyword evidence="4 9" id="KW-0444">Lipid biosynthesis</keyword>
<dbReference type="EC" id="4.2.1.59" evidence="9"/>
<dbReference type="GO" id="GO:0005737">
    <property type="term" value="C:cytoplasm"/>
    <property type="evidence" value="ECO:0007669"/>
    <property type="project" value="UniProtKB-SubCell"/>
</dbReference>
<comment type="similarity">
    <text evidence="2 9">Belongs to the thioester dehydratase family. FabZ subfamily.</text>
</comment>
<evidence type="ECO:0000256" key="9">
    <source>
        <dbReference type="HAMAP-Rule" id="MF_00406"/>
    </source>
</evidence>
<evidence type="ECO:0000256" key="5">
    <source>
        <dbReference type="ARBA" id="ARBA00022556"/>
    </source>
</evidence>
<comment type="catalytic activity">
    <reaction evidence="9">
        <text>a (3R)-hydroxyacyl-[ACP] = a (2E)-enoyl-[ACP] + H2O</text>
        <dbReference type="Rhea" id="RHEA:13097"/>
        <dbReference type="Rhea" id="RHEA-COMP:9925"/>
        <dbReference type="Rhea" id="RHEA-COMP:9945"/>
        <dbReference type="ChEBI" id="CHEBI:15377"/>
        <dbReference type="ChEBI" id="CHEBI:78784"/>
        <dbReference type="ChEBI" id="CHEBI:78827"/>
        <dbReference type="EC" id="4.2.1.59"/>
    </reaction>
</comment>
<dbReference type="OrthoDB" id="9772788at2"/>
<dbReference type="Pfam" id="PF07977">
    <property type="entry name" value="FabA"/>
    <property type="match status" value="1"/>
</dbReference>
<dbReference type="FunFam" id="3.10.129.10:FF:000001">
    <property type="entry name" value="3-hydroxyacyl-[acyl-carrier-protein] dehydratase FabZ"/>
    <property type="match status" value="1"/>
</dbReference>
<dbReference type="InterPro" id="IPR013114">
    <property type="entry name" value="FabA_FabZ"/>
</dbReference>
<sequence>MMDINEIREFLPHRYPFLLVDRVAELDLEAKSISAYKNVTINEPFFNGHFPQHPIMPGVLIIEAMAQAAGILGFKMMGVKPEDGTLYYFVGSDKLRFRQPVVPGDQLILAARFISCKRSIWKFDCRATVDGKEVCSAEIICAERKL</sequence>
<name>A0A4Q9R6C6_9GAMM</name>
<dbReference type="InterPro" id="IPR010084">
    <property type="entry name" value="FabZ"/>
</dbReference>
<dbReference type="GO" id="GO:0006633">
    <property type="term" value="P:fatty acid biosynthetic process"/>
    <property type="evidence" value="ECO:0007669"/>
    <property type="project" value="UniProtKB-UniRule"/>
</dbReference>
<dbReference type="GO" id="GO:0019171">
    <property type="term" value="F:(3R)-hydroxyacyl-[acyl-carrier-protein] dehydratase activity"/>
    <property type="evidence" value="ECO:0007669"/>
    <property type="project" value="UniProtKB-EC"/>
</dbReference>
<accession>A0A4Q9R6C6</accession>
<dbReference type="GO" id="GO:0009245">
    <property type="term" value="P:lipid A biosynthetic process"/>
    <property type="evidence" value="ECO:0007669"/>
    <property type="project" value="UniProtKB-UniRule"/>
</dbReference>
<evidence type="ECO:0000256" key="3">
    <source>
        <dbReference type="ARBA" id="ARBA00022490"/>
    </source>
</evidence>
<evidence type="ECO:0000256" key="1">
    <source>
        <dbReference type="ARBA" id="ARBA00004496"/>
    </source>
</evidence>
<evidence type="ECO:0000256" key="4">
    <source>
        <dbReference type="ARBA" id="ARBA00022516"/>
    </source>
</evidence>
<dbReference type="InterPro" id="IPR029069">
    <property type="entry name" value="HotDog_dom_sf"/>
</dbReference>
<keyword evidence="3 9" id="KW-0963">Cytoplasm</keyword>
<evidence type="ECO:0000313" key="11">
    <source>
        <dbReference type="Proteomes" id="UP000292639"/>
    </source>
</evidence>
<evidence type="ECO:0000256" key="7">
    <source>
        <dbReference type="ARBA" id="ARBA00023239"/>
    </source>
</evidence>
<dbReference type="SUPFAM" id="SSF54637">
    <property type="entry name" value="Thioesterase/thiol ester dehydrase-isomerase"/>
    <property type="match status" value="1"/>
</dbReference>
<keyword evidence="5 9" id="KW-0441">Lipid A biosynthesis</keyword>
<dbReference type="AlphaFoldDB" id="A0A4Q9R6C6"/>
<keyword evidence="6 9" id="KW-0443">Lipid metabolism</keyword>
<organism evidence="10 11">
    <name type="scientific">Stutzerimonas kirkiae</name>
    <dbReference type="NCBI Taxonomy" id="2211392"/>
    <lineage>
        <taxon>Bacteria</taxon>
        <taxon>Pseudomonadati</taxon>
        <taxon>Pseudomonadota</taxon>
        <taxon>Gammaproteobacteria</taxon>
        <taxon>Pseudomonadales</taxon>
        <taxon>Pseudomonadaceae</taxon>
        <taxon>Stutzerimonas</taxon>
    </lineage>
</organism>
<dbReference type="CDD" id="cd01288">
    <property type="entry name" value="FabZ"/>
    <property type="match status" value="1"/>
</dbReference>
<dbReference type="EMBL" id="QJUP01000016">
    <property type="protein sequence ID" value="TBU95514.1"/>
    <property type="molecule type" value="Genomic_DNA"/>
</dbReference>
<dbReference type="RefSeq" id="WP_131184435.1">
    <property type="nucleotide sequence ID" value="NZ_QJUO01000013.1"/>
</dbReference>
<proteinExistence type="inferred from homology"/>
<evidence type="ECO:0000256" key="6">
    <source>
        <dbReference type="ARBA" id="ARBA00023098"/>
    </source>
</evidence>
<feature type="active site" evidence="9">
    <location>
        <position position="49"/>
    </location>
</feature>
<dbReference type="Proteomes" id="UP000292639">
    <property type="component" value="Unassembled WGS sequence"/>
</dbReference>
<comment type="caution">
    <text evidence="10">The sequence shown here is derived from an EMBL/GenBank/DDBJ whole genome shotgun (WGS) entry which is preliminary data.</text>
</comment>